<dbReference type="SUPFAM" id="SSF51735">
    <property type="entry name" value="NAD(P)-binding Rossmann-fold domains"/>
    <property type="match status" value="1"/>
</dbReference>
<evidence type="ECO:0000313" key="5">
    <source>
        <dbReference type="EMBL" id="AFG54638.1"/>
    </source>
</evidence>
<dbReference type="EMBL" id="FJ060290">
    <property type="protein sequence ID" value="AFG54637.1"/>
    <property type="molecule type" value="Genomic_DNA"/>
</dbReference>
<dbReference type="EMBL" id="FJ060288">
    <property type="protein sequence ID" value="AFG54632.1"/>
    <property type="molecule type" value="Genomic_DNA"/>
</dbReference>
<organism evidence="3">
    <name type="scientific">Pinus taeda</name>
    <name type="common">Loblolly pine</name>
    <dbReference type="NCBI Taxonomy" id="3352"/>
    <lineage>
        <taxon>Eukaryota</taxon>
        <taxon>Viridiplantae</taxon>
        <taxon>Streptophyta</taxon>
        <taxon>Embryophyta</taxon>
        <taxon>Tracheophyta</taxon>
        <taxon>Spermatophyta</taxon>
        <taxon>Pinopsida</taxon>
        <taxon>Pinidae</taxon>
        <taxon>Conifers I</taxon>
        <taxon>Pinales</taxon>
        <taxon>Pinaceae</taxon>
        <taxon>Pinus</taxon>
        <taxon>Pinus subgen. Pinus</taxon>
    </lineage>
</organism>
<dbReference type="InterPro" id="IPR036291">
    <property type="entry name" value="NAD(P)-bd_dom_sf"/>
</dbReference>
<evidence type="ECO:0000313" key="3">
    <source>
        <dbReference type="EMBL" id="AFG54635.1"/>
    </source>
</evidence>
<protein>
    <submittedName>
        <fullName evidence="3">Uncharacterized protein</fullName>
    </submittedName>
</protein>
<evidence type="ECO:0000313" key="1">
    <source>
        <dbReference type="EMBL" id="AFG54631.1"/>
    </source>
</evidence>
<dbReference type="EMBL" id="FJ060285">
    <property type="protein sequence ID" value="AFG54635.1"/>
    <property type="molecule type" value="Genomic_DNA"/>
</dbReference>
<accession>H9VXZ2</accession>
<reference evidence="3" key="1">
    <citation type="submission" date="2008-08" db="EMBL/GenBank/DDBJ databases">
        <title>Nucleotide Diversity and Divergence in the Loblolly Pine Gene Space.</title>
        <authorList>
            <person name="Neale D.B."/>
            <person name="Wegrzyn J.L."/>
            <person name="Lee J.M."/>
            <person name="Eckert A.J."/>
            <person name="Liechty J.D."/>
            <person name="Stevens K.A."/>
            <person name="Langley C.H."/>
        </authorList>
    </citation>
    <scope>NUCLEOTIDE SEQUENCE</scope>
    <source>
        <strain evidence="3">5270</strain>
        <strain evidence="6">5272</strain>
        <strain evidence="5">5273</strain>
        <strain evidence="1">5277</strain>
        <strain evidence="2">5284</strain>
        <strain evidence="4">5285</strain>
        <tissue evidence="3">Megagametophyte</tissue>
    </source>
</reference>
<gene>
    <name evidence="3" type="ORF">0_1668_01</name>
</gene>
<name>H9VXZ2_PINTA</name>
<sequence length="111" mass="12493">DNFWLGCVHVKDVARAQILLYETPSASGRHLCISRMLPFSDFAEIVAKICPQYKVHRFNTQNPNSLHVSNPSKKLNDIGLVFSPIEQAIKESIASLQEKGFLDKLDKTVKP</sequence>
<dbReference type="EMBL" id="FJ060281">
    <property type="protein sequence ID" value="AFG54641.1"/>
    <property type="molecule type" value="Genomic_DNA"/>
</dbReference>
<dbReference type="EMBL" id="FJ060292">
    <property type="protein sequence ID" value="AFG54638.1"/>
    <property type="molecule type" value="Genomic_DNA"/>
</dbReference>
<dbReference type="Gene3D" id="3.40.50.720">
    <property type="entry name" value="NAD(P)-binding Rossmann-like Domain"/>
    <property type="match status" value="1"/>
</dbReference>
<evidence type="ECO:0000313" key="6">
    <source>
        <dbReference type="EMBL" id="AFG54641.1"/>
    </source>
</evidence>
<proteinExistence type="predicted"/>
<feature type="non-terminal residue" evidence="3">
    <location>
        <position position="1"/>
    </location>
</feature>
<dbReference type="AlphaFoldDB" id="H9VXZ2"/>
<evidence type="ECO:0000313" key="4">
    <source>
        <dbReference type="EMBL" id="AFG54637.1"/>
    </source>
</evidence>
<dbReference type="EMBL" id="FJ060283">
    <property type="protein sequence ID" value="AFG54631.1"/>
    <property type="molecule type" value="Genomic_DNA"/>
</dbReference>
<evidence type="ECO:0000313" key="2">
    <source>
        <dbReference type="EMBL" id="AFG54632.1"/>
    </source>
</evidence>